<dbReference type="InterPro" id="IPR025194">
    <property type="entry name" value="RodZ-like_C"/>
</dbReference>
<protein>
    <submittedName>
        <fullName evidence="4">Helix-turn-helix domain-containing protein</fullName>
    </submittedName>
</protein>
<proteinExistence type="predicted"/>
<sequence>MGIGERLKQEREMKNLSLNDIQKQTKIQTRYLSAIEQERFNVMPGSFYVRAFIKEYATTLGLDAEQLMEEYHHDLPFDQEEKVVLSRVNSSKKNSSSTKAPVIFSFLPTVIVVVLLIGIAFVVWLFSQGYFDGDDKGANMEQTESDNGAGNQVQLPPKNPTEGEEKVEDTEKSEEEVDEEEQSTDQEPSTDITLDSFANNESNYTLVTTEEELELVISTEGQNWLEVENQDGESFYYSTLTTENSPESIDITDFSQVYLRFGEPNSIQIEINGEPVELSEELGNTTQVQKMWIDIQKESVSSNNEN</sequence>
<reference evidence="4 5" key="1">
    <citation type="submission" date="2018-05" db="EMBL/GenBank/DDBJ databases">
        <title>Genomic analysis of Gracilibacillus dipsosauri DD1 reveals novel features of a salt-tolerant amylase.</title>
        <authorList>
            <person name="Deutch C.E."/>
            <person name="Yang S."/>
        </authorList>
    </citation>
    <scope>NUCLEOTIDE SEQUENCE [LARGE SCALE GENOMIC DNA]</scope>
    <source>
        <strain evidence="4 5">DD1</strain>
    </source>
</reference>
<feature type="compositionally biased region" description="Polar residues" evidence="1">
    <location>
        <begin position="140"/>
        <end position="154"/>
    </location>
</feature>
<dbReference type="CDD" id="cd00093">
    <property type="entry name" value="HTH_XRE"/>
    <property type="match status" value="1"/>
</dbReference>
<evidence type="ECO:0000313" key="4">
    <source>
        <dbReference type="EMBL" id="PWU68810.1"/>
    </source>
</evidence>
<evidence type="ECO:0000256" key="1">
    <source>
        <dbReference type="SAM" id="MobiDB-lite"/>
    </source>
</evidence>
<accession>A0A317L198</accession>
<dbReference type="Gene3D" id="1.10.260.40">
    <property type="entry name" value="lambda repressor-like DNA-binding domains"/>
    <property type="match status" value="1"/>
</dbReference>
<dbReference type="OrthoDB" id="9797543at2"/>
<feature type="compositionally biased region" description="Polar residues" evidence="1">
    <location>
        <begin position="189"/>
        <end position="198"/>
    </location>
</feature>
<dbReference type="Pfam" id="PF13413">
    <property type="entry name" value="HTH_25"/>
    <property type="match status" value="1"/>
</dbReference>
<dbReference type="PANTHER" id="PTHR34475">
    <property type="match status" value="1"/>
</dbReference>
<dbReference type="InterPro" id="IPR050400">
    <property type="entry name" value="Bact_Cytoskel_RodZ"/>
</dbReference>
<evidence type="ECO:0000256" key="2">
    <source>
        <dbReference type="SAM" id="Phobius"/>
    </source>
</evidence>
<organism evidence="4 5">
    <name type="scientific">Gracilibacillus dipsosauri</name>
    <dbReference type="NCBI Taxonomy" id="178340"/>
    <lineage>
        <taxon>Bacteria</taxon>
        <taxon>Bacillati</taxon>
        <taxon>Bacillota</taxon>
        <taxon>Bacilli</taxon>
        <taxon>Bacillales</taxon>
        <taxon>Bacillaceae</taxon>
        <taxon>Gracilibacillus</taxon>
    </lineage>
</organism>
<dbReference type="SUPFAM" id="SSF47413">
    <property type="entry name" value="lambda repressor-like DNA-binding domains"/>
    <property type="match status" value="1"/>
</dbReference>
<dbReference type="RefSeq" id="WP_109984395.1">
    <property type="nucleotide sequence ID" value="NZ_QGTD01000008.1"/>
</dbReference>
<keyword evidence="5" id="KW-1185">Reference proteome</keyword>
<evidence type="ECO:0000313" key="5">
    <source>
        <dbReference type="Proteomes" id="UP000245624"/>
    </source>
</evidence>
<gene>
    <name evidence="4" type="ORF">DLJ74_10350</name>
</gene>
<keyword evidence="2" id="KW-0812">Transmembrane</keyword>
<keyword evidence="2" id="KW-1133">Transmembrane helix</keyword>
<dbReference type="Proteomes" id="UP000245624">
    <property type="component" value="Unassembled WGS sequence"/>
</dbReference>
<dbReference type="InterPro" id="IPR010982">
    <property type="entry name" value="Lambda_DNA-bd_dom_sf"/>
</dbReference>
<dbReference type="GO" id="GO:0003677">
    <property type="term" value="F:DNA binding"/>
    <property type="evidence" value="ECO:0007669"/>
    <property type="project" value="InterPro"/>
</dbReference>
<keyword evidence="2" id="KW-0472">Membrane</keyword>
<comment type="caution">
    <text evidence="4">The sequence shown here is derived from an EMBL/GenBank/DDBJ whole genome shotgun (WGS) entry which is preliminary data.</text>
</comment>
<dbReference type="Pfam" id="PF13464">
    <property type="entry name" value="RodZ_C"/>
    <property type="match status" value="1"/>
</dbReference>
<dbReference type="AlphaFoldDB" id="A0A317L198"/>
<feature type="compositionally biased region" description="Acidic residues" evidence="1">
    <location>
        <begin position="165"/>
        <end position="184"/>
    </location>
</feature>
<feature type="region of interest" description="Disordered" evidence="1">
    <location>
        <begin position="137"/>
        <end position="198"/>
    </location>
</feature>
<evidence type="ECO:0000259" key="3">
    <source>
        <dbReference type="Pfam" id="PF13464"/>
    </source>
</evidence>
<dbReference type="EMBL" id="QGTD01000008">
    <property type="protein sequence ID" value="PWU68810.1"/>
    <property type="molecule type" value="Genomic_DNA"/>
</dbReference>
<feature type="domain" description="Cytoskeleton protein RodZ-like C-terminal" evidence="3">
    <location>
        <begin position="216"/>
        <end position="285"/>
    </location>
</feature>
<dbReference type="PANTHER" id="PTHR34475:SF1">
    <property type="entry name" value="CYTOSKELETON PROTEIN RODZ"/>
    <property type="match status" value="1"/>
</dbReference>
<feature type="transmembrane region" description="Helical" evidence="2">
    <location>
        <begin position="102"/>
        <end position="126"/>
    </location>
</feature>
<dbReference type="InterPro" id="IPR001387">
    <property type="entry name" value="Cro/C1-type_HTH"/>
</dbReference>
<name>A0A317L198_9BACI</name>